<dbReference type="EMBL" id="JBIAZU010000005">
    <property type="protein sequence ID" value="MFF5293046.1"/>
    <property type="molecule type" value="Genomic_DNA"/>
</dbReference>
<keyword evidence="2" id="KW-1185">Reference proteome</keyword>
<dbReference type="InterPro" id="IPR021284">
    <property type="entry name" value="DUF2750"/>
</dbReference>
<dbReference type="Pfam" id="PF11042">
    <property type="entry name" value="DUF2750"/>
    <property type="match status" value="1"/>
</dbReference>
<dbReference type="RefSeq" id="WP_020512393.1">
    <property type="nucleotide sequence ID" value="NZ_JBIAZU010000005.1"/>
</dbReference>
<reference evidence="1 2" key="1">
    <citation type="submission" date="2024-10" db="EMBL/GenBank/DDBJ databases">
        <title>The Natural Products Discovery Center: Release of the First 8490 Sequenced Strains for Exploring Actinobacteria Biosynthetic Diversity.</title>
        <authorList>
            <person name="Kalkreuter E."/>
            <person name="Kautsar S.A."/>
            <person name="Yang D."/>
            <person name="Bader C.D."/>
            <person name="Teijaro C.N."/>
            <person name="Fluegel L."/>
            <person name="Davis C.M."/>
            <person name="Simpson J.R."/>
            <person name="Lauterbach L."/>
            <person name="Steele A.D."/>
            <person name="Gui C."/>
            <person name="Meng S."/>
            <person name="Li G."/>
            <person name="Viehrig K."/>
            <person name="Ye F."/>
            <person name="Su P."/>
            <person name="Kiefer A.F."/>
            <person name="Nichols A."/>
            <person name="Cepeda A.J."/>
            <person name="Yan W."/>
            <person name="Fan B."/>
            <person name="Jiang Y."/>
            <person name="Adhikari A."/>
            <person name="Zheng C.-J."/>
            <person name="Schuster L."/>
            <person name="Cowan T.M."/>
            <person name="Smanski M.J."/>
            <person name="Chevrette M.G."/>
            <person name="De Carvalho L.P.S."/>
            <person name="Shen B."/>
        </authorList>
    </citation>
    <scope>NUCLEOTIDE SEQUENCE [LARGE SCALE GENOMIC DNA]</scope>
    <source>
        <strain evidence="1 2">NPDC000087</strain>
    </source>
</reference>
<protein>
    <submittedName>
        <fullName evidence="1">DUF2750 domain-containing protein</fullName>
    </submittedName>
</protein>
<organism evidence="1 2">
    <name type="scientific">Paractinoplanes globisporus</name>
    <dbReference type="NCBI Taxonomy" id="113565"/>
    <lineage>
        <taxon>Bacteria</taxon>
        <taxon>Bacillati</taxon>
        <taxon>Actinomycetota</taxon>
        <taxon>Actinomycetes</taxon>
        <taxon>Micromonosporales</taxon>
        <taxon>Micromonosporaceae</taxon>
        <taxon>Paractinoplanes</taxon>
    </lineage>
</organism>
<dbReference type="Proteomes" id="UP001602245">
    <property type="component" value="Unassembled WGS sequence"/>
</dbReference>
<gene>
    <name evidence="1" type="ORF">ACFY35_26705</name>
</gene>
<evidence type="ECO:0000313" key="1">
    <source>
        <dbReference type="EMBL" id="MFF5293046.1"/>
    </source>
</evidence>
<accession>A0ABW6WJH3</accession>
<evidence type="ECO:0000313" key="2">
    <source>
        <dbReference type="Proteomes" id="UP001602245"/>
    </source>
</evidence>
<comment type="caution">
    <text evidence="1">The sequence shown here is derived from an EMBL/GenBank/DDBJ whole genome shotgun (WGS) entry which is preliminary data.</text>
</comment>
<name>A0ABW6WJH3_9ACTN</name>
<proteinExistence type="predicted"/>
<sequence length="124" mass="13736">MSQSASQAAAFFRDLAVHRVVWQVEDEQGRPAPMTASGQRAMPFWSSRARAQRAANLGFWGGDLRATQVPVEVWRDTDLPDLETEGLLIGINWTGPRLVGYEFTVPEVLNRIAHALKEGPYADG</sequence>